<dbReference type="KEGG" id="kab:B7C62_14390"/>
<reference evidence="1 2" key="1">
    <citation type="submission" date="2017-04" db="EMBL/GenBank/DDBJ databases">
        <title>The complete genome sequence of Streptomyces albolongus YIM 101047, the producer of novel bafilomycins and novel odoriferous sesquiterpenoids.</title>
        <authorList>
            <person name="Yin M."/>
            <person name="Jiang Y."/>
        </authorList>
    </citation>
    <scope>NUCLEOTIDE SEQUENCE [LARGE SCALE GENOMIC DNA]</scope>
    <source>
        <strain evidence="1 2">YIM 101047</strain>
    </source>
</reference>
<sequence length="177" mass="18203">MVRWYEDELGWATEGHAPVRLLTGLRFDVLDLPAEAGHALLRRPVRTGPVLLAGGRMGLLVAAGGADELPGLLDWLEWGPIDLDLTAVGAGGRITAPSPRGGTGSPGAAVWLRPPDPMRVPGPALPAVAGFGSSGGDAPDLVRLVDAAAAECHRVRLSHARAGLPVVGPADQPLAFS</sequence>
<organism evidence="1 2">
    <name type="scientific">Kitasatospora albolonga</name>
    <dbReference type="NCBI Taxonomy" id="68173"/>
    <lineage>
        <taxon>Bacteria</taxon>
        <taxon>Bacillati</taxon>
        <taxon>Actinomycetota</taxon>
        <taxon>Actinomycetes</taxon>
        <taxon>Kitasatosporales</taxon>
        <taxon>Streptomycetaceae</taxon>
        <taxon>Kitasatospora</taxon>
    </lineage>
</organism>
<evidence type="ECO:0000313" key="1">
    <source>
        <dbReference type="EMBL" id="ARF77162.1"/>
    </source>
</evidence>
<evidence type="ECO:0008006" key="3">
    <source>
        <dbReference type="Google" id="ProtNLM"/>
    </source>
</evidence>
<dbReference type="AlphaFoldDB" id="A0ABC8C2X0"/>
<dbReference type="EMBL" id="CP020563">
    <property type="protein sequence ID" value="ARF77162.1"/>
    <property type="molecule type" value="Genomic_DNA"/>
</dbReference>
<gene>
    <name evidence="1" type="ORF">B7C62_14390</name>
</gene>
<dbReference type="Proteomes" id="UP000192251">
    <property type="component" value="Chromosome"/>
</dbReference>
<evidence type="ECO:0000313" key="2">
    <source>
        <dbReference type="Proteomes" id="UP000192251"/>
    </source>
</evidence>
<protein>
    <recommendedName>
        <fullName evidence="3">Proline-rich protein</fullName>
    </recommendedName>
</protein>
<proteinExistence type="predicted"/>
<accession>A0ABC8C2X0</accession>
<dbReference type="NCBIfam" id="NF040464">
    <property type="entry name" value="SCO3374_fam"/>
    <property type="match status" value="1"/>
</dbReference>
<dbReference type="InterPro" id="IPR047919">
    <property type="entry name" value="SCO3374-like"/>
</dbReference>
<keyword evidence="2" id="KW-1185">Reference proteome</keyword>
<name>A0ABC8C2X0_9ACTN</name>